<accession>A0A9C7CFI6</accession>
<sequence>MAIVFTAVQAKLACINEISERLTIDFVNNEMDWEIIGPLKKVCIRIRITFLKKQTPIIADEGSDF</sequence>
<dbReference type="KEGG" id="pyt:PKF023_13600"/>
<evidence type="ECO:0000313" key="1">
    <source>
        <dbReference type="EMBL" id="BDT77557.1"/>
    </source>
</evidence>
<reference evidence="1 3" key="1">
    <citation type="submission" date="2022-11" db="EMBL/GenBank/DDBJ databases">
        <title>Complete Genome Sequences of three Polynucleobacter sp. Subcluster PnecC Strains KF022, KF023, and KF032 Isolated from a Shallow Eutrophic Lake in Japan.</title>
        <authorList>
            <person name="Ogata Y."/>
            <person name="Watanabe K."/>
            <person name="Takemine S."/>
            <person name="Shindo C."/>
            <person name="Kurokawa R."/>
            <person name="Suda W."/>
        </authorList>
    </citation>
    <scope>NUCLEOTIDE SEQUENCE</scope>
    <source>
        <strain evidence="1">KF023</strain>
        <strain evidence="2 3">KF032</strain>
    </source>
</reference>
<organism evidence="1">
    <name type="scientific">Polynucleobacter yangtzensis</name>
    <dbReference type="NCBI Taxonomy" id="1743159"/>
    <lineage>
        <taxon>Bacteria</taxon>
        <taxon>Pseudomonadati</taxon>
        <taxon>Pseudomonadota</taxon>
        <taxon>Betaproteobacteria</taxon>
        <taxon>Burkholderiales</taxon>
        <taxon>Burkholderiaceae</taxon>
        <taxon>Polynucleobacter</taxon>
    </lineage>
</organism>
<dbReference type="EMBL" id="AP026973">
    <property type="protein sequence ID" value="BDT77557.1"/>
    <property type="molecule type" value="Genomic_DNA"/>
</dbReference>
<evidence type="ECO:0000313" key="2">
    <source>
        <dbReference type="EMBL" id="BDT79418.1"/>
    </source>
</evidence>
<dbReference type="EMBL" id="AP026974">
    <property type="protein sequence ID" value="BDT79418.1"/>
    <property type="molecule type" value="Genomic_DNA"/>
</dbReference>
<name>A0A9C7CFI6_9BURK</name>
<evidence type="ECO:0000313" key="3">
    <source>
        <dbReference type="Proteomes" id="UP001211204"/>
    </source>
</evidence>
<dbReference type="AlphaFoldDB" id="A0A9C7CFI6"/>
<gene>
    <name evidence="1" type="ORF">PKF023_13600</name>
    <name evidence="2" type="ORF">PKF032_13060</name>
</gene>
<dbReference type="Proteomes" id="UP001211204">
    <property type="component" value="Chromosome"/>
</dbReference>
<protein>
    <submittedName>
        <fullName evidence="1">Uncharacterized protein</fullName>
    </submittedName>
</protein>
<dbReference type="Proteomes" id="UP001211097">
    <property type="component" value="Chromosome"/>
</dbReference>
<keyword evidence="3" id="KW-1185">Reference proteome</keyword>
<proteinExistence type="predicted"/>